<gene>
    <name evidence="2" type="ORF">BaRGS_00024403</name>
</gene>
<reference evidence="2 3" key="1">
    <citation type="journal article" date="2023" name="Sci. Data">
        <title>Genome assembly of the Korean intertidal mud-creeper Batillaria attramentaria.</title>
        <authorList>
            <person name="Patra A.K."/>
            <person name="Ho P.T."/>
            <person name="Jun S."/>
            <person name="Lee S.J."/>
            <person name="Kim Y."/>
            <person name="Won Y.J."/>
        </authorList>
    </citation>
    <scope>NUCLEOTIDE SEQUENCE [LARGE SCALE GENOMIC DNA]</scope>
    <source>
        <strain evidence="2">Wonlab-2016</strain>
    </source>
</reference>
<dbReference type="Proteomes" id="UP001519460">
    <property type="component" value="Unassembled WGS sequence"/>
</dbReference>
<keyword evidence="3" id="KW-1185">Reference proteome</keyword>
<dbReference type="EMBL" id="JACVVK020000211">
    <property type="protein sequence ID" value="KAK7484398.1"/>
    <property type="molecule type" value="Genomic_DNA"/>
</dbReference>
<dbReference type="AlphaFoldDB" id="A0ABD0KBB4"/>
<accession>A0ABD0KBB4</accession>
<evidence type="ECO:0000313" key="2">
    <source>
        <dbReference type="EMBL" id="KAK7484398.1"/>
    </source>
</evidence>
<name>A0ABD0KBB4_9CAEN</name>
<comment type="caution">
    <text evidence="2">The sequence shown here is derived from an EMBL/GenBank/DDBJ whole genome shotgun (WGS) entry which is preliminary data.</text>
</comment>
<evidence type="ECO:0000313" key="3">
    <source>
        <dbReference type="Proteomes" id="UP001519460"/>
    </source>
</evidence>
<sequence>MQAQGHTDRGSRVTQGEGDIMKGPRETIKALGSRGRCADKPRDNRGAQVGFLKRLVNYALWTSVHPTPFESLTHKKRPLHIRAEARLLHEPMFG</sequence>
<evidence type="ECO:0000256" key="1">
    <source>
        <dbReference type="SAM" id="MobiDB-lite"/>
    </source>
</evidence>
<protein>
    <submittedName>
        <fullName evidence="2">Uncharacterized protein</fullName>
    </submittedName>
</protein>
<feature type="compositionally biased region" description="Basic and acidic residues" evidence="1">
    <location>
        <begin position="1"/>
        <end position="11"/>
    </location>
</feature>
<proteinExistence type="predicted"/>
<organism evidence="2 3">
    <name type="scientific">Batillaria attramentaria</name>
    <dbReference type="NCBI Taxonomy" id="370345"/>
    <lineage>
        <taxon>Eukaryota</taxon>
        <taxon>Metazoa</taxon>
        <taxon>Spiralia</taxon>
        <taxon>Lophotrochozoa</taxon>
        <taxon>Mollusca</taxon>
        <taxon>Gastropoda</taxon>
        <taxon>Caenogastropoda</taxon>
        <taxon>Sorbeoconcha</taxon>
        <taxon>Cerithioidea</taxon>
        <taxon>Batillariidae</taxon>
        <taxon>Batillaria</taxon>
    </lineage>
</organism>
<feature type="region of interest" description="Disordered" evidence="1">
    <location>
        <begin position="1"/>
        <end position="26"/>
    </location>
</feature>